<dbReference type="PANTHER" id="PTHR47642">
    <property type="entry name" value="ATP-DEPENDENT DNA HELICASE"/>
    <property type="match status" value="1"/>
</dbReference>
<reference evidence="2 3" key="1">
    <citation type="submission" date="2020-03" db="EMBL/GenBank/DDBJ databases">
        <title>Genomic Encyclopedia of Type Strains, Phase IV (KMG-IV): sequencing the most valuable type-strain genomes for metagenomic binning, comparative biology and taxonomic classification.</title>
        <authorList>
            <person name="Goeker M."/>
        </authorList>
    </citation>
    <scope>NUCLEOTIDE SEQUENCE [LARGE SCALE GENOMIC DNA]</scope>
    <source>
        <strain evidence="2 3">DSM 105096</strain>
    </source>
</reference>
<dbReference type="CDD" id="cd18809">
    <property type="entry name" value="SF1_C_RecD"/>
    <property type="match status" value="1"/>
</dbReference>
<name>A0ABX0XE81_9BACT</name>
<dbReference type="RefSeq" id="WP_168038090.1">
    <property type="nucleotide sequence ID" value="NZ_JAATJH010000004.1"/>
</dbReference>
<organism evidence="2 3">
    <name type="scientific">Neolewinella antarctica</name>
    <dbReference type="NCBI Taxonomy" id="442734"/>
    <lineage>
        <taxon>Bacteria</taxon>
        <taxon>Pseudomonadati</taxon>
        <taxon>Bacteroidota</taxon>
        <taxon>Saprospiria</taxon>
        <taxon>Saprospirales</taxon>
        <taxon>Lewinellaceae</taxon>
        <taxon>Neolewinella</taxon>
    </lineage>
</organism>
<sequence>MLTTATINAAQELAFEYVAYTNRHVFLTGKAGTGKTTFLHRVKREVTKRTAVVAPTGVAAINAGAQTIHSLFTLPLGFIPPGQKIERMYQLSRQKRGVLRNIDLLIIDEISMVRADVLDAIDTTLQSVRNNMQPFGGVQLLMIGDLHQLAPVVRGPEGDKVLEHYDSPYYFSAKVMARAAPVNIPLTHIYRQKDGDFIDLLNKVRNNELDDEVVSLLNSRYRPESSSPDEEGAITLTSHNRTATTINKQKLARQPGLEYVFDAEVKDKFPESMFPNDRKLQFKVGAQVMFNRNDTQEQRYYNGKIGRITNIEDETITVRCPDEEALSVLPVIWENMQKSVDELSGELKDKTIGTYRQHPLRLAWAITIHKSQGLTFEKLSIDAADSFTHGQVYVALSRCRTFGGITLRSRINRRSVRTDKLVADHSKAAELNKPTPDDLAADRLKFQFVCLNQLFDFTEVSRQATHVAAIFGHPQTVITGGGKEVFRTLREELDRDLVIVGLKSRKHLAKLRAAGKNPEQDESVQQWLATAAGYFNKYLAGPLGQRLTSFTYVCENKSVQARLDEGLEELRRGYFIKRQLFAWVASGFTALEYLNTRLKARYDFDRLGRAVSTDTKPVRTTADDGEHAELLNQLKQWRKERADELQIPAYRVASNAVLGAISTFRPVTESALLKVKGIGKRKAAEHGDDILRIVKLHNVRKGSSANQRTGGAGTESNGIVPTKQGSALALLQEGIPVAEVAQRRGVKVETMFNYVANWVRDGELTARGVLGSARHEELASFLEGYTLTDMGVLAERGRGRFVVGEIKVGLVGRE</sequence>
<protein>
    <recommendedName>
        <fullName evidence="1">HRDC domain-containing protein</fullName>
    </recommendedName>
</protein>
<dbReference type="InterPro" id="IPR044876">
    <property type="entry name" value="HRDC_dom_sf"/>
</dbReference>
<evidence type="ECO:0000313" key="3">
    <source>
        <dbReference type="Proteomes" id="UP000770785"/>
    </source>
</evidence>
<dbReference type="InterPro" id="IPR027417">
    <property type="entry name" value="P-loop_NTPase"/>
</dbReference>
<dbReference type="InterPro" id="IPR010997">
    <property type="entry name" value="HRDC-like_sf"/>
</dbReference>
<feature type="domain" description="HRDC" evidence="1">
    <location>
        <begin position="624"/>
        <end position="704"/>
    </location>
</feature>
<evidence type="ECO:0000259" key="1">
    <source>
        <dbReference type="PROSITE" id="PS50967"/>
    </source>
</evidence>
<dbReference type="EMBL" id="JAATJH010000004">
    <property type="protein sequence ID" value="NJC27214.1"/>
    <property type="molecule type" value="Genomic_DNA"/>
</dbReference>
<dbReference type="SUPFAM" id="SSF52540">
    <property type="entry name" value="P-loop containing nucleoside triphosphate hydrolases"/>
    <property type="match status" value="2"/>
</dbReference>
<dbReference type="Pfam" id="PF00570">
    <property type="entry name" value="HRDC"/>
    <property type="match status" value="1"/>
</dbReference>
<keyword evidence="3" id="KW-1185">Reference proteome</keyword>
<gene>
    <name evidence="2" type="ORF">GGR27_002727</name>
</gene>
<dbReference type="SUPFAM" id="SSF47819">
    <property type="entry name" value="HRDC-like"/>
    <property type="match status" value="1"/>
</dbReference>
<dbReference type="Proteomes" id="UP000770785">
    <property type="component" value="Unassembled WGS sequence"/>
</dbReference>
<dbReference type="InterPro" id="IPR002121">
    <property type="entry name" value="HRDC_dom"/>
</dbReference>
<dbReference type="Gene3D" id="1.10.150.80">
    <property type="entry name" value="HRDC domain"/>
    <property type="match status" value="1"/>
</dbReference>
<dbReference type="Pfam" id="PF05970">
    <property type="entry name" value="PIF1"/>
    <property type="match status" value="1"/>
</dbReference>
<dbReference type="SMART" id="SM00382">
    <property type="entry name" value="AAA"/>
    <property type="match status" value="1"/>
</dbReference>
<accession>A0ABX0XE81</accession>
<proteinExistence type="predicted"/>
<dbReference type="SMART" id="SM00341">
    <property type="entry name" value="HRDC"/>
    <property type="match status" value="1"/>
</dbReference>
<dbReference type="Gene3D" id="3.40.50.300">
    <property type="entry name" value="P-loop containing nucleotide triphosphate hydrolases"/>
    <property type="match status" value="2"/>
</dbReference>
<dbReference type="PANTHER" id="PTHR47642:SF5">
    <property type="entry name" value="ATP-DEPENDENT DNA HELICASE"/>
    <property type="match status" value="1"/>
</dbReference>
<evidence type="ECO:0000313" key="2">
    <source>
        <dbReference type="EMBL" id="NJC27214.1"/>
    </source>
</evidence>
<comment type="caution">
    <text evidence="2">The sequence shown here is derived from an EMBL/GenBank/DDBJ whole genome shotgun (WGS) entry which is preliminary data.</text>
</comment>
<dbReference type="InterPro" id="IPR010285">
    <property type="entry name" value="DNA_helicase_pif1-like_DEAD"/>
</dbReference>
<dbReference type="Gene3D" id="2.30.30.940">
    <property type="match status" value="1"/>
</dbReference>
<dbReference type="PROSITE" id="PS50967">
    <property type="entry name" value="HRDC"/>
    <property type="match status" value="1"/>
</dbReference>
<dbReference type="InterPro" id="IPR003593">
    <property type="entry name" value="AAA+_ATPase"/>
</dbReference>
<dbReference type="InterPro" id="IPR051055">
    <property type="entry name" value="PIF1_helicase"/>
</dbReference>